<comment type="caution">
    <text evidence="6">The sequence shown here is derived from an EMBL/GenBank/DDBJ whole genome shotgun (WGS) entry which is preliminary data.</text>
</comment>
<dbReference type="PRINTS" id="PR00463">
    <property type="entry name" value="EP450I"/>
</dbReference>
<dbReference type="InterPro" id="IPR036396">
    <property type="entry name" value="Cyt_P450_sf"/>
</dbReference>
<keyword evidence="2" id="KW-0349">Heme</keyword>
<comment type="similarity">
    <text evidence="1">Belongs to the cytochrome P450 family.</text>
</comment>
<sequence length="324" mass="36428">MSEANHTSIRRAVGRAFTTSELLEYQAFIDETAETLVKVFRREETLDVSHWFQCFSTEVVNRVAFTDQLGFLEKGSDIDGIMAAAMKRFDHWNTWAALPNLEYLLIKSPLARWRSKDDSSLAKVSRHKLASRNRAEIPHGTSADLLQKLLAGQSKHADRVTDNEMLGVVMSIISAGADTTASTFVAIFYFLMRHPPVLAMLRAEIDNALRDGTLSDPPRWKQVYQLPYLEAVIKETMRYWPPFAFGLDRVIPEGDAIIAGTMLPAGVEVGAQVEAVHRDYTMYGDDANIFRPERWTEASEAQRALMDRSFLAFSTGSSITTDEV</sequence>
<reference evidence="6 7" key="1">
    <citation type="submission" date="2020-05" db="EMBL/GenBank/DDBJ databases">
        <title>Identification and distribution of gene clusters putatively required for synthesis of sphingolipid metabolism inhibitors in phylogenetically diverse species of the filamentous fungus Fusarium.</title>
        <authorList>
            <person name="Kim H.-S."/>
            <person name="Busman M."/>
            <person name="Brown D.W."/>
            <person name="Divon H."/>
            <person name="Uhlig S."/>
            <person name="Proctor R.H."/>
        </authorList>
    </citation>
    <scope>NUCLEOTIDE SEQUENCE [LARGE SCALE GENOMIC DNA]</scope>
    <source>
        <strain evidence="6 7">NRRL 13617</strain>
    </source>
</reference>
<evidence type="ECO:0000256" key="3">
    <source>
        <dbReference type="ARBA" id="ARBA00022723"/>
    </source>
</evidence>
<feature type="transmembrane region" description="Helical" evidence="5">
    <location>
        <begin position="165"/>
        <end position="192"/>
    </location>
</feature>
<keyword evidence="5" id="KW-0472">Membrane</keyword>
<dbReference type="AlphaFoldDB" id="A0A8H5MUJ6"/>
<keyword evidence="6" id="KW-0503">Monooxygenase</keyword>
<dbReference type="Proteomes" id="UP000582016">
    <property type="component" value="Unassembled WGS sequence"/>
</dbReference>
<dbReference type="Gene3D" id="1.10.630.10">
    <property type="entry name" value="Cytochrome P450"/>
    <property type="match status" value="1"/>
</dbReference>
<dbReference type="InterPro" id="IPR002401">
    <property type="entry name" value="Cyt_P450_E_grp-I"/>
</dbReference>
<evidence type="ECO:0000313" key="6">
    <source>
        <dbReference type="EMBL" id="KAF5540685.1"/>
    </source>
</evidence>
<dbReference type="InterPro" id="IPR001128">
    <property type="entry name" value="Cyt_P450"/>
</dbReference>
<dbReference type="EMBL" id="JAAOAQ010000582">
    <property type="protein sequence ID" value="KAF5540685.1"/>
    <property type="molecule type" value="Genomic_DNA"/>
</dbReference>
<dbReference type="GO" id="GO:0005506">
    <property type="term" value="F:iron ion binding"/>
    <property type="evidence" value="ECO:0007669"/>
    <property type="project" value="InterPro"/>
</dbReference>
<dbReference type="GO" id="GO:0016705">
    <property type="term" value="F:oxidoreductase activity, acting on paired donors, with incorporation or reduction of molecular oxygen"/>
    <property type="evidence" value="ECO:0007669"/>
    <property type="project" value="InterPro"/>
</dbReference>
<proteinExistence type="inferred from homology"/>
<protein>
    <submittedName>
        <fullName evidence="6">p450 monooxygenase</fullName>
    </submittedName>
</protein>
<dbReference type="SUPFAM" id="SSF48264">
    <property type="entry name" value="Cytochrome P450"/>
    <property type="match status" value="1"/>
</dbReference>
<accession>A0A8H5MUJ6</accession>
<dbReference type="PANTHER" id="PTHR24305">
    <property type="entry name" value="CYTOCHROME P450"/>
    <property type="match status" value="1"/>
</dbReference>
<dbReference type="InterPro" id="IPR050121">
    <property type="entry name" value="Cytochrome_P450_monoxygenase"/>
</dbReference>
<evidence type="ECO:0000256" key="5">
    <source>
        <dbReference type="SAM" id="Phobius"/>
    </source>
</evidence>
<name>A0A8H5MUJ6_9HYPO</name>
<keyword evidence="5" id="KW-1133">Transmembrane helix</keyword>
<keyword evidence="6" id="KW-0560">Oxidoreductase</keyword>
<dbReference type="Pfam" id="PF00067">
    <property type="entry name" value="p450"/>
    <property type="match status" value="1"/>
</dbReference>
<dbReference type="GO" id="GO:0004497">
    <property type="term" value="F:monooxygenase activity"/>
    <property type="evidence" value="ECO:0007669"/>
    <property type="project" value="UniProtKB-KW"/>
</dbReference>
<dbReference type="PANTHER" id="PTHR24305:SF166">
    <property type="entry name" value="CYTOCHROME P450 12A4, MITOCHONDRIAL-RELATED"/>
    <property type="match status" value="1"/>
</dbReference>
<evidence type="ECO:0000256" key="4">
    <source>
        <dbReference type="ARBA" id="ARBA00023004"/>
    </source>
</evidence>
<keyword evidence="7" id="KW-1185">Reference proteome</keyword>
<dbReference type="OrthoDB" id="3934656at2759"/>
<keyword evidence="3" id="KW-0479">Metal-binding</keyword>
<keyword evidence="4" id="KW-0408">Iron</keyword>
<evidence type="ECO:0000256" key="1">
    <source>
        <dbReference type="ARBA" id="ARBA00010617"/>
    </source>
</evidence>
<gene>
    <name evidence="6" type="ORF">FPHYL_11991</name>
</gene>
<dbReference type="GO" id="GO:0020037">
    <property type="term" value="F:heme binding"/>
    <property type="evidence" value="ECO:0007669"/>
    <property type="project" value="InterPro"/>
</dbReference>
<evidence type="ECO:0000256" key="2">
    <source>
        <dbReference type="ARBA" id="ARBA00022617"/>
    </source>
</evidence>
<evidence type="ECO:0000313" key="7">
    <source>
        <dbReference type="Proteomes" id="UP000582016"/>
    </source>
</evidence>
<organism evidence="6 7">
    <name type="scientific">Fusarium phyllophilum</name>
    <dbReference type="NCBI Taxonomy" id="47803"/>
    <lineage>
        <taxon>Eukaryota</taxon>
        <taxon>Fungi</taxon>
        <taxon>Dikarya</taxon>
        <taxon>Ascomycota</taxon>
        <taxon>Pezizomycotina</taxon>
        <taxon>Sordariomycetes</taxon>
        <taxon>Hypocreomycetidae</taxon>
        <taxon>Hypocreales</taxon>
        <taxon>Nectriaceae</taxon>
        <taxon>Fusarium</taxon>
        <taxon>Fusarium fujikuroi species complex</taxon>
    </lineage>
</organism>
<keyword evidence="5" id="KW-0812">Transmembrane</keyword>